<evidence type="ECO:0000313" key="4">
    <source>
        <dbReference type="Proteomes" id="UP000676169"/>
    </source>
</evidence>
<dbReference type="KEGG" id="lamb:KBB96_19035"/>
<accession>A0A975IYZ7</accession>
<dbReference type="Proteomes" id="UP000676169">
    <property type="component" value="Chromosome"/>
</dbReference>
<evidence type="ECO:0000256" key="2">
    <source>
        <dbReference type="SAM" id="SignalP"/>
    </source>
</evidence>
<dbReference type="Pfam" id="PF12951">
    <property type="entry name" value="PATR"/>
    <property type="match status" value="6"/>
</dbReference>
<dbReference type="RefSeq" id="WP_211631080.1">
    <property type="nucleotide sequence ID" value="NZ_CP073100.1"/>
</dbReference>
<organism evidence="3 4">
    <name type="scientific">Luteolibacter ambystomatis</name>
    <dbReference type="NCBI Taxonomy" id="2824561"/>
    <lineage>
        <taxon>Bacteria</taxon>
        <taxon>Pseudomonadati</taxon>
        <taxon>Verrucomicrobiota</taxon>
        <taxon>Verrucomicrobiia</taxon>
        <taxon>Verrucomicrobiales</taxon>
        <taxon>Verrucomicrobiaceae</taxon>
        <taxon>Luteolibacter</taxon>
    </lineage>
</organism>
<gene>
    <name evidence="3" type="ORF">KBB96_19035</name>
</gene>
<evidence type="ECO:0000313" key="3">
    <source>
        <dbReference type="EMBL" id="QUE50941.1"/>
    </source>
</evidence>
<dbReference type="AlphaFoldDB" id="A0A975IYZ7"/>
<dbReference type="NCBIfam" id="TIGR02601">
    <property type="entry name" value="autotrns_rpt"/>
    <property type="match status" value="6"/>
</dbReference>
<evidence type="ECO:0000256" key="1">
    <source>
        <dbReference type="ARBA" id="ARBA00022729"/>
    </source>
</evidence>
<name>A0A975IYZ7_9BACT</name>
<feature type="chain" id="PRO_5037239417" evidence="2">
    <location>
        <begin position="21"/>
        <end position="1273"/>
    </location>
</feature>
<keyword evidence="4" id="KW-1185">Reference proteome</keyword>
<protein>
    <submittedName>
        <fullName evidence="3">Autotransporter-associated beta strand repeat-containing protein</fullName>
    </submittedName>
</protein>
<keyword evidence="1 2" id="KW-0732">Signal</keyword>
<dbReference type="InterPro" id="IPR013425">
    <property type="entry name" value="Autotrns_rpt"/>
</dbReference>
<sequence>MKLKKRALFVALGLILPASASTYNWQVAGTNDNWSTGGVDANWFVDAGTVLSPWVDANDAVFSAATGETVALNGTVAPTTTTVGSSNGSWTFSGTGVLGGTGTLVKNGTGTLTLANTTVNTYSGGTTISGGTLSIGTGGTGAATSTVGALGTGAVAINGGATLKLWIKNDNAATAPWTFANAINIDGGNILNEDGISTVSGAVTVGASGATFRSKWNGKALKLSGVISGAGAVTAARAADGGGEAGATVILSGASTYSGGTTVASGTLQLGDNAATDYGGTGRIVGTLTANTGTTVILAGSNVFGYNTGAKVNAVNLNGATLNHTGSADNGWGVAYTLTGATMQTTVAGGRFSFGNNTSVTTVASANASTISGQINFRENNTGNTVPFNVDDGAAATDLLVNANIQGGAVGLTKSGTGTMVLNGANTFTGPSTINAGSLVLGSGGSLASSAVTVNTGAGFQVAATGKTLPALTANGTTTLGLAARTAATTTVTGAVTFGAGAATTVNVLPLNVLQVGQVYDLVTAGSITGSSTFTTALPAGSRAAGTTAINGNKIQFTVTAGTGNLVWNDAAATGVWDLNTTANFNNGGSNDVFKVSDAVTFDDTIGAGTRNITLTGALSPAQVTVNNSSGDYTLAGAGSLTGGGALVKSGSSKLTLGSAVYGLTGAVTAGGTGTFDLGAKTITPSSLTLSGATLANGTVSSASVDVQSGTSTAVISGSGTLAKTTGGTVTLNAANTYTGGTTVSGGTLVAATGNALGTGTATINAGGTLDLDVGYGLSNTMTVNGGTVAIKRGTTFTVDAPTLVFAGTGGTVTSYAGTGDTATLQGFDVNSTDIQVNTASTGTIDSSVVISTRTYGFRFDVNGTGNLVVAGPITGTGAAAGAVEAGTMIGTDSTAIWKRGSGNLTLTGASTFTAGTSVPMTSIQDGSLTLSGGSNRLPVNSAVYLGNTANTSGKLILNGVDQTITGLAKIGTGTASAVVGASAATSTLTVNNTNDYVFSGSIGGATPTEKNIAIVKSGTGKLTLSGTNTYSGDTTVSGGILSLGAPSLGDASNLRVSDGSVLDLNFSGTDTVGKLYINGLETTAGTWGTSLSGATNKDDIHFTGTGVLNVTGLAAAAYDNWATLKGLDSGNNGKTQDPDNDGVNNFEEFAFDGDPKSGVSDGKTVVKVATVNGQSVLTLTMPIRTNAVFPGPVNPGELVSASVDGVIYHIQAGSNLVTFPFGVDQVLGSDVTSGLPANLPPLTSGWSYRSFYVPGSDPAGNPRIFMRAKVNE</sequence>
<reference evidence="3" key="1">
    <citation type="submission" date="2021-04" db="EMBL/GenBank/DDBJ databases">
        <title>Luteolibacter sp. 32A isolated from the skin of an Anderson's salamander (Ambystoma andersonii).</title>
        <authorList>
            <person name="Spergser J."/>
            <person name="Busse H.-J."/>
        </authorList>
    </citation>
    <scope>NUCLEOTIDE SEQUENCE</scope>
    <source>
        <strain evidence="3">32A</strain>
    </source>
</reference>
<dbReference type="EMBL" id="CP073100">
    <property type="protein sequence ID" value="QUE50941.1"/>
    <property type="molecule type" value="Genomic_DNA"/>
</dbReference>
<proteinExistence type="predicted"/>
<dbReference type="SUPFAM" id="SSF51126">
    <property type="entry name" value="Pectin lyase-like"/>
    <property type="match status" value="2"/>
</dbReference>
<feature type="signal peptide" evidence="2">
    <location>
        <begin position="1"/>
        <end position="20"/>
    </location>
</feature>
<dbReference type="InterPro" id="IPR011050">
    <property type="entry name" value="Pectin_lyase_fold/virulence"/>
</dbReference>